<protein>
    <submittedName>
        <fullName evidence="2">T9SS type A sorting domain-containing protein</fullName>
    </submittedName>
</protein>
<dbReference type="EMBL" id="JABKKJ010000015">
    <property type="protein sequence ID" value="NPE25677.1"/>
    <property type="molecule type" value="Genomic_DNA"/>
</dbReference>
<reference evidence="2 3" key="1">
    <citation type="submission" date="2020-05" db="EMBL/GenBank/DDBJ databases">
        <title>Distinct polysaccharide utilization as determinants for interspecies competition between intestinal Prevotella spp.</title>
        <authorList>
            <person name="Galvez E.J.C."/>
            <person name="Iljazovic A."/>
            <person name="Strowig T."/>
        </authorList>
    </citation>
    <scope>NUCLEOTIDE SEQUENCE [LARGE SCALE GENOMIC DNA]</scope>
    <source>
        <strain evidence="2 3">PCHR</strain>
    </source>
</reference>
<keyword evidence="1" id="KW-0732">Signal</keyword>
<feature type="signal peptide" evidence="1">
    <location>
        <begin position="1"/>
        <end position="23"/>
    </location>
</feature>
<dbReference type="InterPro" id="IPR026444">
    <property type="entry name" value="Secre_tail"/>
</dbReference>
<proteinExistence type="predicted"/>
<gene>
    <name evidence="2" type="ORF">HPS54_09150</name>
</gene>
<dbReference type="RefSeq" id="WP_172345140.1">
    <property type="nucleotide sequence ID" value="NZ_CASTNK010000018.1"/>
</dbReference>
<evidence type="ECO:0000313" key="2">
    <source>
        <dbReference type="EMBL" id="NPE25677.1"/>
    </source>
</evidence>
<dbReference type="Proteomes" id="UP000820977">
    <property type="component" value="Unassembled WGS sequence"/>
</dbReference>
<name>A0ABX2B2I3_9BACT</name>
<accession>A0ABX2B2I3</accession>
<evidence type="ECO:0000256" key="1">
    <source>
        <dbReference type="SAM" id="SignalP"/>
    </source>
</evidence>
<feature type="chain" id="PRO_5046954633" evidence="1">
    <location>
        <begin position="24"/>
        <end position="102"/>
    </location>
</feature>
<sequence>MTKRLFAIIFAVALMGICPLAGNAGTAVEIIDNDYQNIVISVKGSTLHVVGANGQVLHIYNVAGVRVMTIKVDGADRRYELNFPKGCYIVKVGNTARKISVK</sequence>
<keyword evidence="3" id="KW-1185">Reference proteome</keyword>
<dbReference type="NCBIfam" id="TIGR04183">
    <property type="entry name" value="Por_Secre_tail"/>
    <property type="match status" value="1"/>
</dbReference>
<comment type="caution">
    <text evidence="2">The sequence shown here is derived from an EMBL/GenBank/DDBJ whole genome shotgun (WGS) entry which is preliminary data.</text>
</comment>
<evidence type="ECO:0000313" key="3">
    <source>
        <dbReference type="Proteomes" id="UP000820977"/>
    </source>
</evidence>
<organism evidence="2 3">
    <name type="scientific">Xylanibacter caecicola</name>
    <dbReference type="NCBI Taxonomy" id="2736294"/>
    <lineage>
        <taxon>Bacteria</taxon>
        <taxon>Pseudomonadati</taxon>
        <taxon>Bacteroidota</taxon>
        <taxon>Bacteroidia</taxon>
        <taxon>Bacteroidales</taxon>
        <taxon>Prevotellaceae</taxon>
        <taxon>Xylanibacter</taxon>
    </lineage>
</organism>